<keyword evidence="4" id="KW-1133">Transmembrane helix</keyword>
<dbReference type="GO" id="GO:0022857">
    <property type="term" value="F:transmembrane transporter activity"/>
    <property type="evidence" value="ECO:0007669"/>
    <property type="project" value="InterPro"/>
</dbReference>
<evidence type="ECO:0000259" key="5">
    <source>
        <dbReference type="PROSITE" id="PS50850"/>
    </source>
</evidence>
<dbReference type="InterPro" id="IPR020846">
    <property type="entry name" value="MFS_dom"/>
</dbReference>
<reference evidence="6" key="1">
    <citation type="journal article" date="2014" name="Genome Announc.">
        <title>De novo whole-genome sequence and genome annotation of Lichtheimia ramosa.</title>
        <authorList>
            <person name="Linde J."/>
            <person name="Schwartze V."/>
            <person name="Binder U."/>
            <person name="Lass-Florl C."/>
            <person name="Voigt K."/>
            <person name="Horn F."/>
        </authorList>
    </citation>
    <scope>NUCLEOTIDE SEQUENCE</scope>
    <source>
        <strain evidence="6">JMRC FSU:6197</strain>
    </source>
</reference>
<feature type="transmembrane region" description="Helical" evidence="4">
    <location>
        <begin position="415"/>
        <end position="440"/>
    </location>
</feature>
<dbReference type="Pfam" id="PF07690">
    <property type="entry name" value="MFS_1"/>
    <property type="match status" value="1"/>
</dbReference>
<dbReference type="GO" id="GO:0016020">
    <property type="term" value="C:membrane"/>
    <property type="evidence" value="ECO:0007669"/>
    <property type="project" value="UniProtKB-SubCell"/>
</dbReference>
<dbReference type="AlphaFoldDB" id="A0A077X3N7"/>
<dbReference type="Gene3D" id="1.20.1250.20">
    <property type="entry name" value="MFS general substrate transporter like domains"/>
    <property type="match status" value="1"/>
</dbReference>
<sequence length="479" mass="52292">MSAEKVIHNTTKTTQELLDVQKSTINIHFEEPVTPTTSDGLQSIPVNVQEEQQAAPTGEKDTCQKSSRTTGAEDPYWTEGWRNPGWFTVWGRFLINFSTIGILMSWGTFQLVYLEQVYPGQTDAFRIAFVGTVPMALTFSMGIPISYIIGFIGYRGTIAVGAVLFPLALFLASVATQLWQTILTHGILLGLGSSFCFSGSFVLLTQWFVKRRGLVYGITASGTGFGTMCFSPLSEYLISRFGYRTALCVLGGILFCLLALATALSKPRYPPRSKQQQQHKLTSSLGVLLNKSYVLFIIFSILAPFGYIIPLYLMPSYAVQVVGANSSIGALLVSVASALNIVSRIVFTYMADRVGQINVMFVTSLISGMLIMVMWQFSNTLASYAAYCALLGLTTGLYIPILTPMAARLVGMKHVYIGSTLAWMAVSIGSLLGTPCFGQIQARLGYSPAIQFSGAATLLSAFCLLGIRLLLDRRLLRKV</sequence>
<organism evidence="6">
    <name type="scientific">Lichtheimia ramosa</name>
    <dbReference type="NCBI Taxonomy" id="688394"/>
    <lineage>
        <taxon>Eukaryota</taxon>
        <taxon>Fungi</taxon>
        <taxon>Fungi incertae sedis</taxon>
        <taxon>Mucoromycota</taxon>
        <taxon>Mucoromycotina</taxon>
        <taxon>Mucoromycetes</taxon>
        <taxon>Mucorales</taxon>
        <taxon>Lichtheimiaceae</taxon>
        <taxon>Lichtheimia</taxon>
    </lineage>
</organism>
<feature type="transmembrane region" description="Helical" evidence="4">
    <location>
        <begin position="125"/>
        <end position="149"/>
    </location>
</feature>
<feature type="region of interest" description="Disordered" evidence="3">
    <location>
        <begin position="50"/>
        <end position="74"/>
    </location>
</feature>
<dbReference type="SUPFAM" id="SSF103473">
    <property type="entry name" value="MFS general substrate transporter"/>
    <property type="match status" value="1"/>
</dbReference>
<accession>A0A077X3N7</accession>
<feature type="transmembrane region" description="Helical" evidence="4">
    <location>
        <begin position="182"/>
        <end position="204"/>
    </location>
</feature>
<feature type="transmembrane region" description="Helical" evidence="4">
    <location>
        <begin position="328"/>
        <end position="347"/>
    </location>
</feature>
<comment type="similarity">
    <text evidence="2">Belongs to the major facilitator superfamily. Monocarboxylate porter (TC 2.A.1.13) family.</text>
</comment>
<dbReference type="InterPro" id="IPR036259">
    <property type="entry name" value="MFS_trans_sf"/>
</dbReference>
<proteinExistence type="inferred from homology"/>
<feature type="transmembrane region" description="Helical" evidence="4">
    <location>
        <begin position="384"/>
        <end position="403"/>
    </location>
</feature>
<feature type="transmembrane region" description="Helical" evidence="4">
    <location>
        <begin position="359"/>
        <end position="378"/>
    </location>
</feature>
<name>A0A077X3N7_9FUNG</name>
<evidence type="ECO:0000256" key="1">
    <source>
        <dbReference type="ARBA" id="ARBA00004141"/>
    </source>
</evidence>
<dbReference type="PROSITE" id="PS50850">
    <property type="entry name" value="MFS"/>
    <property type="match status" value="1"/>
</dbReference>
<evidence type="ECO:0000256" key="3">
    <source>
        <dbReference type="SAM" id="MobiDB-lite"/>
    </source>
</evidence>
<dbReference type="OrthoDB" id="6509908at2759"/>
<gene>
    <name evidence="6" type="ORF">LRAMOSA06061</name>
</gene>
<feature type="transmembrane region" description="Helical" evidence="4">
    <location>
        <begin position="93"/>
        <end position="113"/>
    </location>
</feature>
<evidence type="ECO:0000256" key="2">
    <source>
        <dbReference type="ARBA" id="ARBA00006727"/>
    </source>
</evidence>
<dbReference type="EMBL" id="LK023385">
    <property type="protein sequence ID" value="CDS13888.1"/>
    <property type="molecule type" value="Genomic_DNA"/>
</dbReference>
<keyword evidence="4" id="KW-0472">Membrane</keyword>
<feature type="transmembrane region" description="Helical" evidence="4">
    <location>
        <begin position="156"/>
        <end position="176"/>
    </location>
</feature>
<dbReference type="InterPro" id="IPR050327">
    <property type="entry name" value="Proton-linked_MCT"/>
</dbReference>
<feature type="transmembrane region" description="Helical" evidence="4">
    <location>
        <begin position="216"/>
        <end position="238"/>
    </location>
</feature>
<dbReference type="InterPro" id="IPR011701">
    <property type="entry name" value="MFS"/>
</dbReference>
<comment type="subcellular location">
    <subcellularLocation>
        <location evidence="1">Membrane</location>
        <topology evidence="1">Multi-pass membrane protein</topology>
    </subcellularLocation>
</comment>
<keyword evidence="4" id="KW-0812">Transmembrane</keyword>
<feature type="transmembrane region" description="Helical" evidence="4">
    <location>
        <begin position="285"/>
        <end position="308"/>
    </location>
</feature>
<dbReference type="PANTHER" id="PTHR11360:SF284">
    <property type="entry name" value="EG:103B4.3 PROTEIN-RELATED"/>
    <property type="match status" value="1"/>
</dbReference>
<feature type="domain" description="Major facilitator superfamily (MFS) profile" evidence="5">
    <location>
        <begin position="84"/>
        <end position="478"/>
    </location>
</feature>
<dbReference type="PANTHER" id="PTHR11360">
    <property type="entry name" value="MONOCARBOXYLATE TRANSPORTER"/>
    <property type="match status" value="1"/>
</dbReference>
<protein>
    <recommendedName>
        <fullName evidence="5">Major facilitator superfamily (MFS) profile domain-containing protein</fullName>
    </recommendedName>
</protein>
<feature type="transmembrane region" description="Helical" evidence="4">
    <location>
        <begin position="452"/>
        <end position="471"/>
    </location>
</feature>
<evidence type="ECO:0000313" key="6">
    <source>
        <dbReference type="EMBL" id="CDS13888.1"/>
    </source>
</evidence>
<feature type="transmembrane region" description="Helical" evidence="4">
    <location>
        <begin position="244"/>
        <end position="264"/>
    </location>
</feature>
<evidence type="ECO:0000256" key="4">
    <source>
        <dbReference type="SAM" id="Phobius"/>
    </source>
</evidence>